<keyword evidence="3" id="KW-0436">Ligase</keyword>
<comment type="function">
    <text evidence="11">Catalyzes the ATP-dependent dehydration of threonylcarbamoyladenosine at position 37 (t(6)A37) to form cyclic t(6)A37 (ct(6)A37) in tRNAs that read codons beginning with adenine.</text>
</comment>
<dbReference type="InterPro" id="IPR035985">
    <property type="entry name" value="Ubiquitin-activating_enz"/>
</dbReference>
<protein>
    <recommendedName>
        <fullName evidence="12">THIF-type NAD/FAD binding fold domain-containing protein</fullName>
    </recommendedName>
</protein>
<dbReference type="PANTHER" id="PTHR43267:SF2">
    <property type="entry name" value="TRNA THREONYLCARBAMOYLADENOSINE DEHYDRATASE 1-RELATED"/>
    <property type="match status" value="1"/>
</dbReference>
<evidence type="ECO:0000256" key="9">
    <source>
        <dbReference type="ARBA" id="ARBA00023128"/>
    </source>
</evidence>
<dbReference type="AlphaFoldDB" id="J7R0L8"/>
<comment type="subcellular location">
    <subcellularLocation>
        <location evidence="1">Mitochondrion outer membrane</location>
        <topology evidence="1">Multi-pass membrane protein</topology>
    </subcellularLocation>
</comment>
<name>J7R0L8_HUIN7</name>
<dbReference type="EMBL" id="HE978314">
    <property type="protein sequence ID" value="CCK68355.1"/>
    <property type="molecule type" value="Genomic_DNA"/>
</dbReference>
<dbReference type="GO" id="GO:0005524">
    <property type="term" value="F:ATP binding"/>
    <property type="evidence" value="ECO:0007669"/>
    <property type="project" value="UniProtKB-KW"/>
</dbReference>
<keyword evidence="10" id="KW-0472">Membrane</keyword>
<evidence type="ECO:0000256" key="4">
    <source>
        <dbReference type="ARBA" id="ARBA00022692"/>
    </source>
</evidence>
<dbReference type="Gene3D" id="3.40.50.720">
    <property type="entry name" value="NAD(P)-binding Rossmann-like Domain"/>
    <property type="match status" value="1"/>
</dbReference>
<proteinExistence type="inferred from homology"/>
<accession>J7R0L8</accession>
<keyword evidence="5" id="KW-0547">Nucleotide-binding</keyword>
<dbReference type="GO" id="GO:0061504">
    <property type="term" value="P:cyclic threonylcarbamoyladenosine biosynthetic process"/>
    <property type="evidence" value="ECO:0007669"/>
    <property type="project" value="TreeGrafter"/>
</dbReference>
<evidence type="ECO:0000259" key="12">
    <source>
        <dbReference type="Pfam" id="PF00899"/>
    </source>
</evidence>
<dbReference type="KEGG" id="kng:KNAG_0A07010"/>
<dbReference type="SUPFAM" id="SSF69572">
    <property type="entry name" value="Activating enzymes of the ubiquitin-like proteins"/>
    <property type="match status" value="1"/>
</dbReference>
<evidence type="ECO:0000256" key="11">
    <source>
        <dbReference type="ARBA" id="ARBA00060084"/>
    </source>
</evidence>
<keyword evidence="6" id="KW-1000">Mitochondrion outer membrane</keyword>
<evidence type="ECO:0000256" key="6">
    <source>
        <dbReference type="ARBA" id="ARBA00022787"/>
    </source>
</evidence>
<dbReference type="GO" id="GO:0008641">
    <property type="term" value="F:ubiquitin-like modifier activating enzyme activity"/>
    <property type="evidence" value="ECO:0007669"/>
    <property type="project" value="InterPro"/>
</dbReference>
<dbReference type="CDD" id="cd00755">
    <property type="entry name" value="YgdL_like"/>
    <property type="match status" value="1"/>
</dbReference>
<reference evidence="14" key="2">
    <citation type="submission" date="2012-08" db="EMBL/GenBank/DDBJ databases">
        <title>Genome sequence of Kazachstania naganishii.</title>
        <authorList>
            <person name="Gordon J.L."/>
            <person name="Armisen D."/>
            <person name="Proux-Wera E."/>
            <person name="OhEigeartaigh S.S."/>
            <person name="Byrne K.P."/>
            <person name="Wolfe K.H."/>
        </authorList>
    </citation>
    <scope>NUCLEOTIDE SEQUENCE [LARGE SCALE GENOMIC DNA]</scope>
    <source>
        <strain evidence="14">ATCC MYA-139 / BCRC 22969 / CBS 8797 / CCRC 22969 / KCTC 17520 / NBRC 10181 / NCYC 3082</strain>
    </source>
</reference>
<evidence type="ECO:0000256" key="3">
    <source>
        <dbReference type="ARBA" id="ARBA00022598"/>
    </source>
</evidence>
<sequence>MGSENKLSTWQLIAATALASVAATKCIDLAWKSYSRQQHAFPQKRKLASAEREYDDNLYREQLARNYAFLGEDGMQRLKEQYIVVVGAGGVGSWVVTMLIRSGCTKIRVIDFDQVSLSSLNRHSCATLKDVGTSKVDCLKEHMKAVAPWCEIDAVNELWNKENGERLIFGNGKPSIVVDCIDNIDTKVDLLEYVFKQNIELISSMGASTKSDPTRINVGDITTTEEDPLARSVRRRLKQRGVTTGIPVVFSAEKPDPRKAKLLPLPEEEHSKGKVGELSALKDFRVRILPVLGTMPGIFGLTIATWIITKVSGYPMTPIEGKNRIKIYDGIFQSLAGQMTRINMPDQRVPVALKDVGYIVEEVFRGKSPVSGFSTRLTLSKWDPSKPADLQNVVLLTKEEQKEHETRVLNGGEKLEDVYPREVIDLVNKRFDEEKYYSQYR</sequence>
<evidence type="ECO:0000256" key="10">
    <source>
        <dbReference type="ARBA" id="ARBA00023136"/>
    </source>
</evidence>
<keyword evidence="4" id="KW-0812">Transmembrane</keyword>
<keyword evidence="7" id="KW-0067">ATP-binding</keyword>
<dbReference type="GeneID" id="34523990"/>
<gene>
    <name evidence="13" type="primary">KNAG0A07010</name>
    <name evidence="13" type="ordered locus">KNAG_0A07010</name>
</gene>
<dbReference type="OrthoDB" id="10265862at2759"/>
<dbReference type="RefSeq" id="XP_022462601.1">
    <property type="nucleotide sequence ID" value="XM_022611165.1"/>
</dbReference>
<dbReference type="GO" id="GO:0005741">
    <property type="term" value="C:mitochondrial outer membrane"/>
    <property type="evidence" value="ECO:0007669"/>
    <property type="project" value="UniProtKB-SubCell"/>
</dbReference>
<dbReference type="InterPro" id="IPR000594">
    <property type="entry name" value="ThiF_NAD_FAD-bd"/>
</dbReference>
<dbReference type="OMA" id="GSWVVTM"/>
<evidence type="ECO:0000313" key="14">
    <source>
        <dbReference type="Proteomes" id="UP000006310"/>
    </source>
</evidence>
<dbReference type="InterPro" id="IPR045886">
    <property type="entry name" value="ThiF/MoeB/HesA"/>
</dbReference>
<evidence type="ECO:0000256" key="7">
    <source>
        <dbReference type="ARBA" id="ARBA00022840"/>
    </source>
</evidence>
<evidence type="ECO:0000313" key="13">
    <source>
        <dbReference type="EMBL" id="CCK68355.1"/>
    </source>
</evidence>
<keyword evidence="9" id="KW-0496">Mitochondrion</keyword>
<reference evidence="13 14" key="1">
    <citation type="journal article" date="2011" name="Proc. Natl. Acad. Sci. U.S.A.">
        <title>Evolutionary erosion of yeast sex chromosomes by mating-type switching accidents.</title>
        <authorList>
            <person name="Gordon J.L."/>
            <person name="Armisen D."/>
            <person name="Proux-Wera E."/>
            <person name="Oheigeartaigh S.S."/>
            <person name="Byrne K.P."/>
            <person name="Wolfe K.H."/>
        </authorList>
    </citation>
    <scope>NUCLEOTIDE SEQUENCE [LARGE SCALE GENOMIC DNA]</scope>
    <source>
        <strain evidence="14">ATCC MYA-139 / BCRC 22969 / CBS 8797 / CCRC 22969 / KCTC 17520 / NBRC 10181 / NCYC 3082</strain>
    </source>
</reference>
<feature type="domain" description="THIF-type NAD/FAD binding fold" evidence="12">
    <location>
        <begin position="64"/>
        <end position="340"/>
    </location>
</feature>
<evidence type="ECO:0000256" key="8">
    <source>
        <dbReference type="ARBA" id="ARBA00022989"/>
    </source>
</evidence>
<organism evidence="13 14">
    <name type="scientific">Huiozyma naganishii (strain ATCC MYA-139 / BCRC 22969 / CBS 8797 / KCTC 17520 / NBRC 10181 / NCYC 3082 / Yp74L-3)</name>
    <name type="common">Yeast</name>
    <name type="synonym">Kazachstania naganishii</name>
    <dbReference type="NCBI Taxonomy" id="1071383"/>
    <lineage>
        <taxon>Eukaryota</taxon>
        <taxon>Fungi</taxon>
        <taxon>Dikarya</taxon>
        <taxon>Ascomycota</taxon>
        <taxon>Saccharomycotina</taxon>
        <taxon>Saccharomycetes</taxon>
        <taxon>Saccharomycetales</taxon>
        <taxon>Saccharomycetaceae</taxon>
        <taxon>Huiozyma</taxon>
    </lineage>
</organism>
<evidence type="ECO:0000256" key="5">
    <source>
        <dbReference type="ARBA" id="ARBA00022741"/>
    </source>
</evidence>
<evidence type="ECO:0000256" key="2">
    <source>
        <dbReference type="ARBA" id="ARBA00009919"/>
    </source>
</evidence>
<dbReference type="Proteomes" id="UP000006310">
    <property type="component" value="Chromosome 1"/>
</dbReference>
<keyword evidence="8" id="KW-1133">Transmembrane helix</keyword>
<dbReference type="PANTHER" id="PTHR43267">
    <property type="entry name" value="TRNA THREONYLCARBAMOYLADENOSINE DEHYDRATASE"/>
    <property type="match status" value="1"/>
</dbReference>
<dbReference type="GO" id="GO:0061503">
    <property type="term" value="F:tRNA threonylcarbamoyladenosine dehydratase"/>
    <property type="evidence" value="ECO:0007669"/>
    <property type="project" value="TreeGrafter"/>
</dbReference>
<dbReference type="eggNOG" id="KOG2018">
    <property type="taxonomic scope" value="Eukaryota"/>
</dbReference>
<dbReference type="Pfam" id="PF00899">
    <property type="entry name" value="ThiF"/>
    <property type="match status" value="1"/>
</dbReference>
<dbReference type="FunFam" id="3.40.50.720:FF:000125">
    <property type="entry name" value="tRNA threonylcarbamoyladenosine dehydratase 2-like"/>
    <property type="match status" value="1"/>
</dbReference>
<dbReference type="STRING" id="1071383.J7R0L8"/>
<dbReference type="HOGENOM" id="CLU_013325_9_3_1"/>
<evidence type="ECO:0000256" key="1">
    <source>
        <dbReference type="ARBA" id="ARBA00004374"/>
    </source>
</evidence>
<keyword evidence="14" id="KW-1185">Reference proteome</keyword>
<comment type="similarity">
    <text evidence="2">Belongs to the HesA/MoeB/ThiF family.</text>
</comment>